<dbReference type="InterPro" id="IPR014105">
    <property type="entry name" value="Carotenoid/retinoid_OxRdtase"/>
</dbReference>
<dbReference type="AlphaFoldDB" id="Q219W3"/>
<reference evidence="11" key="1">
    <citation type="submission" date="2006-03" db="EMBL/GenBank/DDBJ databases">
        <title>Complete sequence of Rhodopseudomonas palustris BisB18.</title>
        <authorList>
            <consortium name="US DOE Joint Genome Institute"/>
            <person name="Copeland A."/>
            <person name="Lucas S."/>
            <person name="Lapidus A."/>
            <person name="Barry K."/>
            <person name="Detter J.C."/>
            <person name="Glavina del Rio T."/>
            <person name="Hammon N."/>
            <person name="Israni S."/>
            <person name="Dalin E."/>
            <person name="Tice H."/>
            <person name="Pitluck S."/>
            <person name="Chain P."/>
            <person name="Malfatti S."/>
            <person name="Shin M."/>
            <person name="Vergez L."/>
            <person name="Schmutz J."/>
            <person name="Larimer F."/>
            <person name="Land M."/>
            <person name="Hauser L."/>
            <person name="Pelletier D.A."/>
            <person name="Kyrpides N."/>
            <person name="Anderson I."/>
            <person name="Oda Y."/>
            <person name="Harwood C.S."/>
            <person name="Richardson P."/>
        </authorList>
    </citation>
    <scope>NUCLEOTIDE SEQUENCE [LARGE SCALE GENOMIC DNA]</scope>
    <source>
        <strain evidence="11">BisB18</strain>
    </source>
</reference>
<name>Q219W3_RHOPB</name>
<sequence length="511" mass="56882">MLDPGSRPTPPMRNDHQPHAVVIGSGFGGLAAAVRLGAKGYRVTVLEKLDAPGGRAYVFKQDGFTFDAGPTIVTAPYLFEELWKLCGKKLSDDVTLKPISPFYRIRFNDGTCFDYSDDKADVLRQIAQLCPDDVPAYDRFMKASEAIFKVGFEQLGDMPFNNFTDMVKIAPDMIKLESYRSVYGLVSKYFRDPKLRVVFSFHPLLVGGNPFNATSVYCLITFLEKHWGVHFAMGGTGKLAEGLVKLILGQGNIVRYNQDVREIMVENGAATGVRLASGEVLAADIVVSNADSAWTYRYLLPAAVRSRWTDRKIEKARYSMSLFLWYFGTKKQYPDVKHHTIMLGPRYKELVTDIFKRKICADDFSLYLHRPTATDPSLAPEGCDTFYVLSPVPHMDSGINWPAKAESYRKLIAKELGATILPDLENQVVSSRMLTPQDFQDRLSSFRGAAFGLEPILTQSAWFRPHNKSEDIDRLYLVGAGTHPGAGLPGVLSSARVLDALIPDAHTLVKS</sequence>
<dbReference type="GO" id="GO:0016491">
    <property type="term" value="F:oxidoreductase activity"/>
    <property type="evidence" value="ECO:0007669"/>
    <property type="project" value="UniProtKB-KW"/>
</dbReference>
<comment type="pathway">
    <text evidence="2 9">Carotenoid biosynthesis.</text>
</comment>
<evidence type="ECO:0000256" key="4">
    <source>
        <dbReference type="ARBA" id="ARBA00022630"/>
    </source>
</evidence>
<dbReference type="PANTHER" id="PTHR43734">
    <property type="entry name" value="PHYTOENE DESATURASE"/>
    <property type="match status" value="1"/>
</dbReference>
<feature type="domain" description="Amine oxidase" evidence="10">
    <location>
        <begin position="28"/>
        <end position="496"/>
    </location>
</feature>
<dbReference type="HOGENOM" id="CLU_019722_2_1_5"/>
<dbReference type="SUPFAM" id="SSF51905">
    <property type="entry name" value="FAD/NAD(P)-binding domain"/>
    <property type="match status" value="1"/>
</dbReference>
<dbReference type="Pfam" id="PF01593">
    <property type="entry name" value="Amino_oxidase"/>
    <property type="match status" value="1"/>
</dbReference>
<dbReference type="GO" id="GO:0016117">
    <property type="term" value="P:carotenoid biosynthetic process"/>
    <property type="evidence" value="ECO:0007669"/>
    <property type="project" value="UniProtKB-KW"/>
</dbReference>
<dbReference type="eggNOG" id="COG1233">
    <property type="taxonomic scope" value="Bacteria"/>
</dbReference>
<evidence type="ECO:0000256" key="5">
    <source>
        <dbReference type="ARBA" id="ARBA00022746"/>
    </source>
</evidence>
<organism evidence="11">
    <name type="scientific">Rhodopseudomonas palustris (strain BisB18)</name>
    <dbReference type="NCBI Taxonomy" id="316056"/>
    <lineage>
        <taxon>Bacteria</taxon>
        <taxon>Pseudomonadati</taxon>
        <taxon>Pseudomonadota</taxon>
        <taxon>Alphaproteobacteria</taxon>
        <taxon>Hyphomicrobiales</taxon>
        <taxon>Nitrobacteraceae</taxon>
        <taxon>Rhodopseudomonas</taxon>
    </lineage>
</organism>
<comment type="similarity">
    <text evidence="3 9">Belongs to the carotenoid/retinoid oxidoreductase family.</text>
</comment>
<dbReference type="STRING" id="316056.RPC_1261"/>
<gene>
    <name evidence="11" type="ordered locus">RPC_1261</name>
</gene>
<keyword evidence="5 9" id="KW-0125">Carotenoid biosynthesis</keyword>
<dbReference type="EMBL" id="CP000301">
    <property type="protein sequence ID" value="ABD86823.1"/>
    <property type="molecule type" value="Genomic_DNA"/>
</dbReference>
<dbReference type="RefSeq" id="WP_011471728.1">
    <property type="nucleotide sequence ID" value="NC_007925.1"/>
</dbReference>
<evidence type="ECO:0000256" key="2">
    <source>
        <dbReference type="ARBA" id="ARBA00004829"/>
    </source>
</evidence>
<protein>
    <recommendedName>
        <fullName evidence="8">Phytoene dehydrogenase</fullName>
    </recommendedName>
</protein>
<proteinExistence type="inferred from homology"/>
<dbReference type="InterPro" id="IPR002937">
    <property type="entry name" value="Amino_oxidase"/>
</dbReference>
<evidence type="ECO:0000256" key="7">
    <source>
        <dbReference type="ARBA" id="ARBA00023002"/>
    </source>
</evidence>
<keyword evidence="6" id="KW-0274">FAD</keyword>
<evidence type="ECO:0000259" key="10">
    <source>
        <dbReference type="Pfam" id="PF01593"/>
    </source>
</evidence>
<accession>Q219W3</accession>
<dbReference type="Gene3D" id="3.50.50.60">
    <property type="entry name" value="FAD/NAD(P)-binding domain"/>
    <property type="match status" value="2"/>
</dbReference>
<evidence type="ECO:0000313" key="11">
    <source>
        <dbReference type="EMBL" id="ABD86823.1"/>
    </source>
</evidence>
<dbReference type="OrthoDB" id="9774675at2"/>
<keyword evidence="7 9" id="KW-0560">Oxidoreductase</keyword>
<dbReference type="NCBIfam" id="TIGR02734">
    <property type="entry name" value="crtI_fam"/>
    <property type="match status" value="1"/>
</dbReference>
<evidence type="ECO:0000256" key="1">
    <source>
        <dbReference type="ARBA" id="ARBA00001974"/>
    </source>
</evidence>
<dbReference type="FunFam" id="3.50.50.60:FF:000378">
    <property type="entry name" value="Phytoene desaturase"/>
    <property type="match status" value="1"/>
</dbReference>
<evidence type="ECO:0000256" key="9">
    <source>
        <dbReference type="RuleBase" id="RU362075"/>
    </source>
</evidence>
<dbReference type="InterPro" id="IPR036188">
    <property type="entry name" value="FAD/NAD-bd_sf"/>
</dbReference>
<evidence type="ECO:0000256" key="3">
    <source>
        <dbReference type="ARBA" id="ARBA00006046"/>
    </source>
</evidence>
<dbReference type="PANTHER" id="PTHR43734:SF3">
    <property type="entry name" value="B-CAROTENE KETOLASE"/>
    <property type="match status" value="1"/>
</dbReference>
<evidence type="ECO:0000256" key="6">
    <source>
        <dbReference type="ARBA" id="ARBA00022827"/>
    </source>
</evidence>
<dbReference type="KEGG" id="rpc:RPC_1261"/>
<comment type="cofactor">
    <cofactor evidence="1">
        <name>FAD</name>
        <dbReference type="ChEBI" id="CHEBI:57692"/>
    </cofactor>
</comment>
<keyword evidence="4" id="KW-0285">Flavoprotein</keyword>
<evidence type="ECO:0000256" key="8">
    <source>
        <dbReference type="ARBA" id="ARBA00031986"/>
    </source>
</evidence>